<evidence type="ECO:0000256" key="9">
    <source>
        <dbReference type="ARBA" id="ARBA00022989"/>
    </source>
</evidence>
<keyword evidence="10" id="KW-0406">Ion transport</keyword>
<feature type="transmembrane region" description="Helical" evidence="13">
    <location>
        <begin position="329"/>
        <end position="351"/>
    </location>
</feature>
<reference evidence="14" key="1">
    <citation type="submission" date="2020-10" db="EMBL/GenBank/DDBJ databases">
        <authorList>
            <person name="Gilroy R."/>
        </authorList>
    </citation>
    <scope>NUCLEOTIDE SEQUENCE</scope>
    <source>
        <strain evidence="14">ChiSxjej2B14-8506</strain>
    </source>
</reference>
<evidence type="ECO:0000256" key="7">
    <source>
        <dbReference type="ARBA" id="ARBA00022475"/>
    </source>
</evidence>
<dbReference type="GO" id="GO:0006811">
    <property type="term" value="P:monoatomic ion transport"/>
    <property type="evidence" value="ECO:0007669"/>
    <property type="project" value="UniProtKB-KW"/>
</dbReference>
<sequence>MSARGMSWSRAELGRVAHIAWPTILENIMVMLVSFVDTAMVGQLGEDATAAVAVNASPGWLLNGACAAIQVGATVLVAQAVGAGDREGANRVARQALTLGALLGATFMVLMQAIGGVLPVLLRAEAHIVPVASQYIRIVSLGYIPHFMGLVLSGVLRGAGDTRTPMKANLMANVINVVGNFFLIYSPRTVSVFGLNVPIWGAGLGVIGAAIPTAIATATAGMLMLLRLKRGCGDIRFERGQSYRPRWSVAKHMLRIGMPAALERVCVNTGHMVFQTMVAGLGTASLAAHHLATTAESLSYMPAYGFSVSATTLVGQAVGAGDLRSARKYGYLTILIGLIGMTLTGLVLFFFPEWLLGIFTGAQDVIALGAPALKVEALAQPFFALSIVASGALSGAGDTRTPMIIGLSCMWGVRLLVAALCIYGLGLGLTGAWIGMATDLTVRGILTSLRFKSSRWERVALARRIT</sequence>
<evidence type="ECO:0000256" key="13">
    <source>
        <dbReference type="SAM" id="Phobius"/>
    </source>
</evidence>
<dbReference type="PANTHER" id="PTHR43298">
    <property type="entry name" value="MULTIDRUG RESISTANCE PROTEIN NORM-RELATED"/>
    <property type="match status" value="1"/>
</dbReference>
<gene>
    <name evidence="14" type="ORF">IAC59_05510</name>
</gene>
<evidence type="ECO:0000256" key="12">
    <source>
        <dbReference type="ARBA" id="ARBA00031636"/>
    </source>
</evidence>
<feature type="transmembrane region" description="Helical" evidence="13">
    <location>
        <begin position="378"/>
        <end position="397"/>
    </location>
</feature>
<keyword evidence="8 13" id="KW-0812">Transmembrane</keyword>
<dbReference type="NCBIfam" id="TIGR00797">
    <property type="entry name" value="matE"/>
    <property type="match status" value="1"/>
</dbReference>
<organism evidence="14 15">
    <name type="scientific">Candidatus Fimadaptatus faecigallinarum</name>
    <dbReference type="NCBI Taxonomy" id="2840814"/>
    <lineage>
        <taxon>Bacteria</taxon>
        <taxon>Bacillati</taxon>
        <taxon>Bacillota</taxon>
        <taxon>Clostridia</taxon>
        <taxon>Eubacteriales</taxon>
        <taxon>Candidatus Fimadaptatus</taxon>
    </lineage>
</organism>
<evidence type="ECO:0000256" key="3">
    <source>
        <dbReference type="ARBA" id="ARBA00010199"/>
    </source>
</evidence>
<dbReference type="InterPro" id="IPR002528">
    <property type="entry name" value="MATE_fam"/>
</dbReference>
<dbReference type="CDD" id="cd13137">
    <property type="entry name" value="MATE_NorM_like"/>
    <property type="match status" value="1"/>
</dbReference>
<evidence type="ECO:0000256" key="10">
    <source>
        <dbReference type="ARBA" id="ARBA00023065"/>
    </source>
</evidence>
<feature type="transmembrane region" description="Helical" evidence="13">
    <location>
        <begin position="60"/>
        <end position="84"/>
    </location>
</feature>
<comment type="subcellular location">
    <subcellularLocation>
        <location evidence="2">Cell membrane</location>
        <topology evidence="2">Multi-pass membrane protein</topology>
    </subcellularLocation>
</comment>
<keyword evidence="5" id="KW-0813">Transport</keyword>
<reference evidence="14" key="2">
    <citation type="journal article" date="2021" name="PeerJ">
        <title>Extensive microbial diversity within the chicken gut microbiome revealed by metagenomics and culture.</title>
        <authorList>
            <person name="Gilroy R."/>
            <person name="Ravi A."/>
            <person name="Getino M."/>
            <person name="Pursley I."/>
            <person name="Horton D.L."/>
            <person name="Alikhan N.F."/>
            <person name="Baker D."/>
            <person name="Gharbi K."/>
            <person name="Hall N."/>
            <person name="Watson M."/>
            <person name="Adriaenssens E.M."/>
            <person name="Foster-Nyarko E."/>
            <person name="Jarju S."/>
            <person name="Secka A."/>
            <person name="Antonio M."/>
            <person name="Oren A."/>
            <person name="Chaudhuri R.R."/>
            <person name="La Ragione R."/>
            <person name="Hildebrand F."/>
            <person name="Pallen M.J."/>
        </authorList>
    </citation>
    <scope>NUCLEOTIDE SEQUENCE</scope>
    <source>
        <strain evidence="14">ChiSxjej2B14-8506</strain>
    </source>
</reference>
<dbReference type="GO" id="GO:0005886">
    <property type="term" value="C:plasma membrane"/>
    <property type="evidence" value="ECO:0007669"/>
    <property type="project" value="UniProtKB-SubCell"/>
</dbReference>
<keyword evidence="7" id="KW-1003">Cell membrane</keyword>
<dbReference type="Pfam" id="PF01554">
    <property type="entry name" value="MatE"/>
    <property type="match status" value="2"/>
</dbReference>
<keyword evidence="6" id="KW-0050">Antiport</keyword>
<dbReference type="Proteomes" id="UP000824123">
    <property type="component" value="Unassembled WGS sequence"/>
</dbReference>
<dbReference type="GO" id="GO:0042910">
    <property type="term" value="F:xenobiotic transmembrane transporter activity"/>
    <property type="evidence" value="ECO:0007669"/>
    <property type="project" value="InterPro"/>
</dbReference>
<dbReference type="InterPro" id="IPR048279">
    <property type="entry name" value="MdtK-like"/>
</dbReference>
<evidence type="ECO:0000256" key="11">
    <source>
        <dbReference type="ARBA" id="ARBA00023136"/>
    </source>
</evidence>
<evidence type="ECO:0000313" key="15">
    <source>
        <dbReference type="Proteomes" id="UP000824123"/>
    </source>
</evidence>
<dbReference type="PANTHER" id="PTHR43298:SF2">
    <property type="entry name" value="FMN_FAD EXPORTER YEEO-RELATED"/>
    <property type="match status" value="1"/>
</dbReference>
<feature type="transmembrane region" description="Helical" evidence="13">
    <location>
        <begin position="168"/>
        <end position="187"/>
    </location>
</feature>
<evidence type="ECO:0000256" key="1">
    <source>
        <dbReference type="ARBA" id="ARBA00003408"/>
    </source>
</evidence>
<dbReference type="PIRSF" id="PIRSF006603">
    <property type="entry name" value="DinF"/>
    <property type="match status" value="1"/>
</dbReference>
<proteinExistence type="inferred from homology"/>
<comment type="function">
    <text evidence="1">Multidrug efflux pump.</text>
</comment>
<evidence type="ECO:0000256" key="6">
    <source>
        <dbReference type="ARBA" id="ARBA00022449"/>
    </source>
</evidence>
<feature type="transmembrane region" description="Helical" evidence="13">
    <location>
        <begin position="96"/>
        <end position="122"/>
    </location>
</feature>
<evidence type="ECO:0000256" key="5">
    <source>
        <dbReference type="ARBA" id="ARBA00022448"/>
    </source>
</evidence>
<comment type="caution">
    <text evidence="14">The sequence shown here is derived from an EMBL/GenBank/DDBJ whole genome shotgun (WGS) entry which is preliminary data.</text>
</comment>
<protein>
    <recommendedName>
        <fullName evidence="4">Probable multidrug resistance protein NorM</fullName>
    </recommendedName>
    <alternativeName>
        <fullName evidence="12">Multidrug-efflux transporter</fullName>
    </alternativeName>
</protein>
<feature type="transmembrane region" description="Helical" evidence="13">
    <location>
        <begin position="134"/>
        <end position="156"/>
    </location>
</feature>
<keyword evidence="9 13" id="KW-1133">Transmembrane helix</keyword>
<comment type="similarity">
    <text evidence="3">Belongs to the multi antimicrobial extrusion (MATE) (TC 2.A.66.1) family.</text>
</comment>
<dbReference type="EMBL" id="DVNK01000036">
    <property type="protein sequence ID" value="HIU46696.1"/>
    <property type="molecule type" value="Genomic_DNA"/>
</dbReference>
<evidence type="ECO:0000313" key="14">
    <source>
        <dbReference type="EMBL" id="HIU46696.1"/>
    </source>
</evidence>
<accession>A0A9D1LRI1</accession>
<dbReference type="InterPro" id="IPR050222">
    <property type="entry name" value="MATE_MdtK"/>
</dbReference>
<evidence type="ECO:0000256" key="4">
    <source>
        <dbReference type="ARBA" id="ARBA00020268"/>
    </source>
</evidence>
<dbReference type="GO" id="GO:0015297">
    <property type="term" value="F:antiporter activity"/>
    <property type="evidence" value="ECO:0007669"/>
    <property type="project" value="UniProtKB-KW"/>
</dbReference>
<evidence type="ECO:0000256" key="8">
    <source>
        <dbReference type="ARBA" id="ARBA00022692"/>
    </source>
</evidence>
<dbReference type="AlphaFoldDB" id="A0A9D1LRI1"/>
<feature type="transmembrane region" description="Helical" evidence="13">
    <location>
        <begin position="199"/>
        <end position="226"/>
    </location>
</feature>
<keyword evidence="11 13" id="KW-0472">Membrane</keyword>
<evidence type="ECO:0000256" key="2">
    <source>
        <dbReference type="ARBA" id="ARBA00004651"/>
    </source>
</evidence>
<name>A0A9D1LRI1_9FIRM</name>
<feature type="transmembrane region" description="Helical" evidence="13">
    <location>
        <begin position="20"/>
        <end position="40"/>
    </location>
</feature>